<accession>A0A2V1MXU3</accession>
<keyword evidence="1" id="KW-0472">Membrane</keyword>
<dbReference type="EMBL" id="QCXQ01000003">
    <property type="protein sequence ID" value="PWF99818.1"/>
    <property type="molecule type" value="Genomic_DNA"/>
</dbReference>
<feature type="transmembrane region" description="Helical" evidence="1">
    <location>
        <begin position="54"/>
        <end position="72"/>
    </location>
</feature>
<evidence type="ECO:0000313" key="2">
    <source>
        <dbReference type="EMBL" id="PWF99818.1"/>
    </source>
</evidence>
<dbReference type="AlphaFoldDB" id="A0A2V1MXU3"/>
<comment type="caution">
    <text evidence="2">The sequence shown here is derived from an EMBL/GenBank/DDBJ whole genome shotgun (WGS) entry which is preliminary data.</text>
</comment>
<feature type="transmembrane region" description="Helical" evidence="1">
    <location>
        <begin position="29"/>
        <end position="48"/>
    </location>
</feature>
<feature type="transmembrane region" description="Helical" evidence="1">
    <location>
        <begin position="79"/>
        <end position="102"/>
    </location>
</feature>
<dbReference type="Proteomes" id="UP000245080">
    <property type="component" value="Unassembled WGS sequence"/>
</dbReference>
<evidence type="ECO:0000256" key="1">
    <source>
        <dbReference type="SAM" id="Phobius"/>
    </source>
</evidence>
<keyword evidence="1" id="KW-1133">Transmembrane helix</keyword>
<name>A0A2V1MXU3_9LACO</name>
<keyword evidence="1" id="KW-0812">Transmembrane</keyword>
<reference evidence="2 3" key="1">
    <citation type="journal article" date="2018" name="Int. J. Syst. Evol. Microbiol.">
        <title>Lactobacillus bambusae sp. nov., isolated from a traditional fermented Ma-bamboo shoots of Taiwan.</title>
        <authorList>
            <person name="Wang L.-T."/>
        </authorList>
    </citation>
    <scope>NUCLEOTIDE SEQUENCE [LARGE SCALE GENOMIC DNA]</scope>
    <source>
        <strain evidence="2 3">BS-W1</strain>
    </source>
</reference>
<dbReference type="RefSeq" id="WP_109250673.1">
    <property type="nucleotide sequence ID" value="NZ_QCXQ01000003.1"/>
</dbReference>
<organism evidence="2 3">
    <name type="scientific">Levilactobacillus bambusae</name>
    <dbReference type="NCBI Taxonomy" id="2024736"/>
    <lineage>
        <taxon>Bacteria</taxon>
        <taxon>Bacillati</taxon>
        <taxon>Bacillota</taxon>
        <taxon>Bacilli</taxon>
        <taxon>Lactobacillales</taxon>
        <taxon>Lactobacillaceae</taxon>
        <taxon>Levilactobacillus</taxon>
    </lineage>
</organism>
<sequence>MENNVLLAWKRLTSRNFADQVSQKWRRRLTWIVLVSPVILLGLALVGFQRTSNWLNDFYFFLLADYFCLVFGRRHIRFIWSLILGTLCAMGCILLLTFWISWVTGQ</sequence>
<proteinExistence type="predicted"/>
<gene>
    <name evidence="2" type="ORF">DCM90_07090</name>
</gene>
<evidence type="ECO:0000313" key="3">
    <source>
        <dbReference type="Proteomes" id="UP000245080"/>
    </source>
</evidence>
<keyword evidence="3" id="KW-1185">Reference proteome</keyword>
<protein>
    <submittedName>
        <fullName evidence="2">Uncharacterized protein</fullName>
    </submittedName>
</protein>